<comment type="caution">
    <text evidence="2">The sequence shown here is derived from an EMBL/GenBank/DDBJ whole genome shotgun (WGS) entry which is preliminary data.</text>
</comment>
<evidence type="ECO:0000259" key="1">
    <source>
        <dbReference type="Pfam" id="PF01425"/>
    </source>
</evidence>
<accession>A0AAW0Q923</accession>
<organism evidence="2 3">
    <name type="scientific">Apiospora kogelbergensis</name>
    <dbReference type="NCBI Taxonomy" id="1337665"/>
    <lineage>
        <taxon>Eukaryota</taxon>
        <taxon>Fungi</taxon>
        <taxon>Dikarya</taxon>
        <taxon>Ascomycota</taxon>
        <taxon>Pezizomycotina</taxon>
        <taxon>Sordariomycetes</taxon>
        <taxon>Xylariomycetidae</taxon>
        <taxon>Amphisphaeriales</taxon>
        <taxon>Apiosporaceae</taxon>
        <taxon>Apiospora</taxon>
    </lineage>
</organism>
<dbReference type="Gene3D" id="3.90.1300.10">
    <property type="entry name" value="Amidase signature (AS) domain"/>
    <property type="match status" value="1"/>
</dbReference>
<dbReference type="AlphaFoldDB" id="A0AAW0Q923"/>
<gene>
    <name evidence="2" type="ORF">PG999_014239</name>
</gene>
<dbReference type="InterPro" id="IPR023631">
    <property type="entry name" value="Amidase_dom"/>
</dbReference>
<keyword evidence="3" id="KW-1185">Reference proteome</keyword>
<sequence>MTFDPLTTTATTLQQLLQEGAITSVQIVERYLLQIERHNHVLNAFISVAPRDRLLDQAAALDEERRAHRCRGPLHGIPIVLKDCFVTSHELGMSTTAGAWAFSGAKATKSSGLAQKLMDAGFIILGKTNMTEFCGMKMMTSPGRSAVAGQTLSPYVGPIKDGETILGHSSPGGSSTGSAVAVAAGFSPLAIGTETIGSIMTPSSRAALYAIKPTTGRQDTSGMYRMTEFFDSYGPMAKSPADLISILEIILDRSLQTGALMSRGKWESLAVGFVDPKIWKLAPEICKQEEGTLEQMVDDYEAIISVLQEDGCIIKYPIELQDCSVLAVDGQDAIMPIAYWEFKHIGLPNFIDAFDECPVTSLEDLIQLNKDHAETAMPPPHTEQNDLIKALEMNEPAREIKILGDKLRAKTRRILDEIYEEQNINLIAAPVDSAFCIYAAAADIADLPGYPLGHVSLGQLRYNSRPFGLCLMARADEEKALLQFMSSYEATVSPRPVPSLSQ</sequence>
<dbReference type="EMBL" id="JAQQWP010000011">
    <property type="protein sequence ID" value="KAK8096217.1"/>
    <property type="molecule type" value="Genomic_DNA"/>
</dbReference>
<evidence type="ECO:0000313" key="2">
    <source>
        <dbReference type="EMBL" id="KAK8096217.1"/>
    </source>
</evidence>
<evidence type="ECO:0000313" key="3">
    <source>
        <dbReference type="Proteomes" id="UP001392437"/>
    </source>
</evidence>
<reference evidence="2 3" key="1">
    <citation type="submission" date="2023-01" db="EMBL/GenBank/DDBJ databases">
        <title>Analysis of 21 Apiospora genomes using comparative genomics revels a genus with tremendous synthesis potential of carbohydrate active enzymes and secondary metabolites.</title>
        <authorList>
            <person name="Sorensen T."/>
        </authorList>
    </citation>
    <scope>NUCLEOTIDE SEQUENCE [LARGE SCALE GENOMIC DNA]</scope>
    <source>
        <strain evidence="2 3">CBS 117206</strain>
    </source>
</reference>
<dbReference type="PANTHER" id="PTHR42678:SF34">
    <property type="entry name" value="OS04G0183300 PROTEIN"/>
    <property type="match status" value="1"/>
</dbReference>
<dbReference type="PANTHER" id="PTHR42678">
    <property type="entry name" value="AMIDASE"/>
    <property type="match status" value="1"/>
</dbReference>
<feature type="domain" description="Amidase" evidence="1">
    <location>
        <begin position="27"/>
        <end position="253"/>
    </location>
</feature>
<proteinExistence type="predicted"/>
<dbReference type="SUPFAM" id="SSF75304">
    <property type="entry name" value="Amidase signature (AS) enzymes"/>
    <property type="match status" value="1"/>
</dbReference>
<dbReference type="InterPro" id="IPR036928">
    <property type="entry name" value="AS_sf"/>
</dbReference>
<name>A0AAW0Q923_9PEZI</name>
<protein>
    <submittedName>
        <fullName evidence="2">Amidase</fullName>
    </submittedName>
</protein>
<dbReference type="Pfam" id="PF01425">
    <property type="entry name" value="Amidase"/>
    <property type="match status" value="1"/>
</dbReference>
<dbReference type="Proteomes" id="UP001392437">
    <property type="component" value="Unassembled WGS sequence"/>
</dbReference>